<accession>A0AAD2HNZ0</accession>
<evidence type="ECO:0000313" key="1">
    <source>
        <dbReference type="EMBL" id="CAK5278435.1"/>
    </source>
</evidence>
<keyword evidence="2" id="KW-1185">Reference proteome</keyword>
<feature type="non-terminal residue" evidence="1">
    <location>
        <position position="99"/>
    </location>
</feature>
<reference evidence="1" key="1">
    <citation type="submission" date="2023-11" db="EMBL/GenBank/DDBJ databases">
        <authorList>
            <person name="De Vega J J."/>
            <person name="De Vega J J."/>
        </authorList>
    </citation>
    <scope>NUCLEOTIDE SEQUENCE</scope>
</reference>
<sequence>HPFGPLPNLTSSSQRVTVLDGVSKHPRSRNDMLSPACFRLHYLVIIAVHRPRRWRSSGPRSWVTPSITMYVILGGFNPHRPCCLPLSLMRHDPKWHRLL</sequence>
<protein>
    <submittedName>
        <fullName evidence="1">Uncharacterized protein</fullName>
    </submittedName>
</protein>
<comment type="caution">
    <text evidence="1">The sequence shown here is derived from an EMBL/GenBank/DDBJ whole genome shotgun (WGS) entry which is preliminary data.</text>
</comment>
<gene>
    <name evidence="1" type="ORF">MYCIT1_LOCUS27769</name>
</gene>
<dbReference type="Proteomes" id="UP001295794">
    <property type="component" value="Unassembled WGS sequence"/>
</dbReference>
<dbReference type="AlphaFoldDB" id="A0AAD2HNZ0"/>
<proteinExistence type="predicted"/>
<evidence type="ECO:0000313" key="2">
    <source>
        <dbReference type="Proteomes" id="UP001295794"/>
    </source>
</evidence>
<organism evidence="1 2">
    <name type="scientific">Mycena citricolor</name>
    <dbReference type="NCBI Taxonomy" id="2018698"/>
    <lineage>
        <taxon>Eukaryota</taxon>
        <taxon>Fungi</taxon>
        <taxon>Dikarya</taxon>
        <taxon>Basidiomycota</taxon>
        <taxon>Agaricomycotina</taxon>
        <taxon>Agaricomycetes</taxon>
        <taxon>Agaricomycetidae</taxon>
        <taxon>Agaricales</taxon>
        <taxon>Marasmiineae</taxon>
        <taxon>Mycenaceae</taxon>
        <taxon>Mycena</taxon>
    </lineage>
</organism>
<name>A0AAD2HNZ0_9AGAR</name>
<dbReference type="EMBL" id="CAVNYO010000421">
    <property type="protein sequence ID" value="CAK5278435.1"/>
    <property type="molecule type" value="Genomic_DNA"/>
</dbReference>